<accession>A0ABS5BPI2</accession>
<organism evidence="2 3">
    <name type="scientific">Gemmata palustris</name>
    <dbReference type="NCBI Taxonomy" id="2822762"/>
    <lineage>
        <taxon>Bacteria</taxon>
        <taxon>Pseudomonadati</taxon>
        <taxon>Planctomycetota</taxon>
        <taxon>Planctomycetia</taxon>
        <taxon>Gemmatales</taxon>
        <taxon>Gemmataceae</taxon>
        <taxon>Gemmata</taxon>
    </lineage>
</organism>
<dbReference type="RefSeq" id="WP_210652877.1">
    <property type="nucleotide sequence ID" value="NZ_JAGKQQ010000001.1"/>
</dbReference>
<dbReference type="InterPro" id="IPR013325">
    <property type="entry name" value="RNA_pol_sigma_r2"/>
</dbReference>
<protein>
    <submittedName>
        <fullName evidence="2">Sigma-70 family RNA polymerase sigma factor</fullName>
    </submittedName>
</protein>
<dbReference type="EMBL" id="JAGKQQ010000001">
    <property type="protein sequence ID" value="MBP3954763.1"/>
    <property type="molecule type" value="Genomic_DNA"/>
</dbReference>
<feature type="compositionally biased region" description="Basic residues" evidence="1">
    <location>
        <begin position="83"/>
        <end position="92"/>
    </location>
</feature>
<reference evidence="2 3" key="1">
    <citation type="submission" date="2021-04" db="EMBL/GenBank/DDBJ databases">
        <authorList>
            <person name="Ivanova A."/>
        </authorList>
    </citation>
    <scope>NUCLEOTIDE SEQUENCE [LARGE SCALE GENOMIC DNA]</scope>
    <source>
        <strain evidence="2 3">G18</strain>
    </source>
</reference>
<evidence type="ECO:0000313" key="2">
    <source>
        <dbReference type="EMBL" id="MBP3954763.1"/>
    </source>
</evidence>
<keyword evidence="3" id="KW-1185">Reference proteome</keyword>
<comment type="caution">
    <text evidence="2">The sequence shown here is derived from an EMBL/GenBank/DDBJ whole genome shotgun (WGS) entry which is preliminary data.</text>
</comment>
<gene>
    <name evidence="2" type="ORF">J8F10_05630</name>
</gene>
<feature type="region of interest" description="Disordered" evidence="1">
    <location>
        <begin position="83"/>
        <end position="112"/>
    </location>
</feature>
<evidence type="ECO:0000313" key="3">
    <source>
        <dbReference type="Proteomes" id="UP000676565"/>
    </source>
</evidence>
<proteinExistence type="predicted"/>
<dbReference type="SUPFAM" id="SSF88946">
    <property type="entry name" value="Sigma2 domain of RNA polymerase sigma factors"/>
    <property type="match status" value="1"/>
</dbReference>
<name>A0ABS5BPI2_9BACT</name>
<evidence type="ECO:0000256" key="1">
    <source>
        <dbReference type="SAM" id="MobiDB-lite"/>
    </source>
</evidence>
<sequence length="140" mass="15570">MSDDHTRPGSDDPIDPIIARIIRHKANRMIGRAGLQPQDREDLEHDLVVRVLEQRERFAPARGTWAAFVWRVVERAGDNVLRARGRTKRAPRPAKPEPESASAPDRAEQAARTADLARALGTLPDDLRATVEHVLVHGVA</sequence>
<dbReference type="Proteomes" id="UP000676565">
    <property type="component" value="Unassembled WGS sequence"/>
</dbReference>